<comment type="caution">
    <text evidence="1">The sequence shown here is derived from an EMBL/GenBank/DDBJ whole genome shotgun (WGS) entry which is preliminary data.</text>
</comment>
<dbReference type="EMBL" id="DRSQ01000082">
    <property type="protein sequence ID" value="HHE31761.1"/>
    <property type="molecule type" value="Genomic_DNA"/>
</dbReference>
<protein>
    <submittedName>
        <fullName evidence="1">ABC transporter substrate-binding protein</fullName>
    </submittedName>
</protein>
<organism evidence="1">
    <name type="scientific">Chlorobaculum parvum</name>
    <dbReference type="NCBI Taxonomy" id="274539"/>
    <lineage>
        <taxon>Bacteria</taxon>
        <taxon>Pseudomonadati</taxon>
        <taxon>Chlorobiota</taxon>
        <taxon>Chlorobiia</taxon>
        <taxon>Chlorobiales</taxon>
        <taxon>Chlorobiaceae</taxon>
        <taxon>Chlorobaculum</taxon>
    </lineage>
</organism>
<gene>
    <name evidence="1" type="ORF">ENL07_03815</name>
</gene>
<reference evidence="1" key="1">
    <citation type="journal article" date="2020" name="mSystems">
        <title>Genome- and Community-Level Interaction Insights into Carbon Utilization and Element Cycling Functions of Hydrothermarchaeota in Hydrothermal Sediment.</title>
        <authorList>
            <person name="Zhou Z."/>
            <person name="Liu Y."/>
            <person name="Xu W."/>
            <person name="Pan J."/>
            <person name="Luo Z.H."/>
            <person name="Li M."/>
        </authorList>
    </citation>
    <scope>NUCLEOTIDE SEQUENCE [LARGE SCALE GENOMIC DNA]</scope>
    <source>
        <strain evidence="1">HyVt-633</strain>
    </source>
</reference>
<accession>A0A7C5HEG4</accession>
<dbReference type="AlphaFoldDB" id="A0A7C5HEG4"/>
<evidence type="ECO:0000313" key="1">
    <source>
        <dbReference type="EMBL" id="HHE31761.1"/>
    </source>
</evidence>
<dbReference type="Proteomes" id="UP000886058">
    <property type="component" value="Unassembled WGS sequence"/>
</dbReference>
<proteinExistence type="predicted"/>
<feature type="non-terminal residue" evidence="1">
    <location>
        <position position="109"/>
    </location>
</feature>
<name>A0A7C5HEG4_9CHLB</name>
<sequence length="109" mass="11990">MAVFSRRERRAGCHREPRRVAASRCPFVKRGGGLMNHIKSSLCRAISLIIALLLLSIQACKPSENAETVSGTETAEAVPLRYAKLFTMKRGNGCTWIDVFAGEKNSQVP</sequence>